<dbReference type="Proteomes" id="UP000199236">
    <property type="component" value="Unassembled WGS sequence"/>
</dbReference>
<dbReference type="Gene3D" id="3.40.50.150">
    <property type="entry name" value="Vaccinia Virus protein VP39"/>
    <property type="match status" value="1"/>
</dbReference>
<accession>A0A1I5N3R8</accession>
<dbReference type="InterPro" id="IPR007848">
    <property type="entry name" value="Small_mtfrase_dom"/>
</dbReference>
<protein>
    <recommendedName>
        <fullName evidence="5">Release factor glutamine methyltransferase</fullName>
        <shortName evidence="5">RF MTase</shortName>
        <ecNumber evidence="5">2.1.1.297</ecNumber>
    </recommendedName>
    <alternativeName>
        <fullName evidence="5">N5-glutamine methyltransferase PrmC</fullName>
    </alternativeName>
    <alternativeName>
        <fullName evidence="5">Protein-(glutamine-N5) MTase PrmC</fullName>
    </alternativeName>
    <alternativeName>
        <fullName evidence="5">Protein-glutamine N-methyltransferase PrmC</fullName>
    </alternativeName>
</protein>
<comment type="catalytic activity">
    <reaction evidence="4 5">
        <text>L-glutaminyl-[peptide chain release factor] + S-adenosyl-L-methionine = N(5)-methyl-L-glutaminyl-[peptide chain release factor] + S-adenosyl-L-homocysteine + H(+)</text>
        <dbReference type="Rhea" id="RHEA:42896"/>
        <dbReference type="Rhea" id="RHEA-COMP:10271"/>
        <dbReference type="Rhea" id="RHEA-COMP:10272"/>
        <dbReference type="ChEBI" id="CHEBI:15378"/>
        <dbReference type="ChEBI" id="CHEBI:30011"/>
        <dbReference type="ChEBI" id="CHEBI:57856"/>
        <dbReference type="ChEBI" id="CHEBI:59789"/>
        <dbReference type="ChEBI" id="CHEBI:61891"/>
        <dbReference type="EC" id="2.1.1.297"/>
    </reaction>
</comment>
<dbReference type="AlphaFoldDB" id="A0A1I5N3R8"/>
<feature type="binding site" evidence="5">
    <location>
        <begin position="121"/>
        <end position="125"/>
    </location>
    <ligand>
        <name>S-adenosyl-L-methionine</name>
        <dbReference type="ChEBI" id="CHEBI:59789"/>
    </ligand>
</feature>
<dbReference type="Pfam" id="PF17827">
    <property type="entry name" value="PrmC_N"/>
    <property type="match status" value="1"/>
</dbReference>
<evidence type="ECO:0000313" key="9">
    <source>
        <dbReference type="Proteomes" id="UP000199236"/>
    </source>
</evidence>
<keyword evidence="2 5" id="KW-0808">Transferase</keyword>
<sequence>MRLDQMIAGMSRALAQEGIETARLDARLLACHGLGLSETDIILQFDRALQSDEIRLLDGLVERRLTREPIAHILGYREFWGLPFKVTADTLVPRPDSETLVAAVLDAVKSKQAPLSIVDIGTGTGCLLLSLLSELPNAFGVGSDISSAALSVARQNALDLGFSERCAFLRASYAEAFAGGMDILISNPPYLAADEMGDIEKDVADYDPTSALVSGETGLEAYEALFSAIAAWEVKPSIMAFEFGYRQADAVCAVAWKSGLTSAIGEDGHILKDLGGQNRILLLQSRQN</sequence>
<feature type="binding site" evidence="5">
    <location>
        <begin position="187"/>
        <end position="190"/>
    </location>
    <ligand>
        <name>substrate</name>
    </ligand>
</feature>
<dbReference type="EC" id="2.1.1.297" evidence="5"/>
<dbReference type="PROSITE" id="PS00092">
    <property type="entry name" value="N6_MTASE"/>
    <property type="match status" value="1"/>
</dbReference>
<evidence type="ECO:0000256" key="1">
    <source>
        <dbReference type="ARBA" id="ARBA00022603"/>
    </source>
</evidence>
<keyword evidence="1 5" id="KW-0489">Methyltransferase</keyword>
<dbReference type="GO" id="GO:0102559">
    <property type="term" value="F:peptide chain release factor N(5)-glutamine methyltransferase activity"/>
    <property type="evidence" value="ECO:0007669"/>
    <property type="project" value="UniProtKB-EC"/>
</dbReference>
<keyword evidence="3 5" id="KW-0949">S-adenosyl-L-methionine</keyword>
<dbReference type="NCBIfam" id="TIGR00536">
    <property type="entry name" value="hemK_fam"/>
    <property type="match status" value="1"/>
</dbReference>
<evidence type="ECO:0000259" key="6">
    <source>
        <dbReference type="Pfam" id="PF05175"/>
    </source>
</evidence>
<dbReference type="InterPro" id="IPR002052">
    <property type="entry name" value="DNA_methylase_N6_adenine_CS"/>
</dbReference>
<dbReference type="PANTHER" id="PTHR18895">
    <property type="entry name" value="HEMK METHYLTRANSFERASE"/>
    <property type="match status" value="1"/>
</dbReference>
<dbReference type="RefSeq" id="WP_090075674.1">
    <property type="nucleotide sequence ID" value="NZ_FOVR01000025.1"/>
</dbReference>
<evidence type="ECO:0000259" key="7">
    <source>
        <dbReference type="Pfam" id="PF17827"/>
    </source>
</evidence>
<dbReference type="InterPro" id="IPR019874">
    <property type="entry name" value="RF_methyltr_PrmC"/>
</dbReference>
<dbReference type="InterPro" id="IPR050320">
    <property type="entry name" value="N5-glutamine_MTase"/>
</dbReference>
<dbReference type="Gene3D" id="1.10.8.10">
    <property type="entry name" value="DNA helicase RuvA subunit, C-terminal domain"/>
    <property type="match status" value="1"/>
</dbReference>
<dbReference type="GO" id="GO:0032259">
    <property type="term" value="P:methylation"/>
    <property type="evidence" value="ECO:0007669"/>
    <property type="project" value="UniProtKB-KW"/>
</dbReference>
<feature type="domain" description="Release factor glutamine methyltransferase N-terminal" evidence="7">
    <location>
        <begin position="7"/>
        <end position="75"/>
    </location>
</feature>
<name>A0A1I5N3R8_9HYPH</name>
<dbReference type="OrthoDB" id="9800643at2"/>
<dbReference type="GO" id="GO:0003676">
    <property type="term" value="F:nucleic acid binding"/>
    <property type="evidence" value="ECO:0007669"/>
    <property type="project" value="InterPro"/>
</dbReference>
<dbReference type="CDD" id="cd02440">
    <property type="entry name" value="AdoMet_MTases"/>
    <property type="match status" value="1"/>
</dbReference>
<evidence type="ECO:0000256" key="4">
    <source>
        <dbReference type="ARBA" id="ARBA00048391"/>
    </source>
</evidence>
<dbReference type="EMBL" id="FOVR01000025">
    <property type="protein sequence ID" value="SFP16360.1"/>
    <property type="molecule type" value="Genomic_DNA"/>
</dbReference>
<evidence type="ECO:0000313" key="8">
    <source>
        <dbReference type="EMBL" id="SFP16360.1"/>
    </source>
</evidence>
<evidence type="ECO:0000256" key="2">
    <source>
        <dbReference type="ARBA" id="ARBA00022679"/>
    </source>
</evidence>
<dbReference type="PANTHER" id="PTHR18895:SF74">
    <property type="entry name" value="MTRF1L RELEASE FACTOR GLUTAMINE METHYLTRANSFERASE"/>
    <property type="match status" value="1"/>
</dbReference>
<dbReference type="NCBIfam" id="TIGR03534">
    <property type="entry name" value="RF_mod_PrmC"/>
    <property type="match status" value="1"/>
</dbReference>
<gene>
    <name evidence="5" type="primary">prmC</name>
    <name evidence="8" type="ORF">SAMN04488056_12524</name>
</gene>
<feature type="binding site" evidence="5">
    <location>
        <position position="187"/>
    </location>
    <ligand>
        <name>S-adenosyl-L-methionine</name>
        <dbReference type="ChEBI" id="CHEBI:59789"/>
    </ligand>
</feature>
<organism evidence="8 9">
    <name type="scientific">Cohaesibacter marisflavi</name>
    <dbReference type="NCBI Taxonomy" id="655353"/>
    <lineage>
        <taxon>Bacteria</taxon>
        <taxon>Pseudomonadati</taxon>
        <taxon>Pseudomonadota</taxon>
        <taxon>Alphaproteobacteria</taxon>
        <taxon>Hyphomicrobiales</taxon>
        <taxon>Cohaesibacteraceae</taxon>
    </lineage>
</organism>
<comment type="function">
    <text evidence="5">Methylates the class 1 translation termination release factors RF1/PrfA and RF2/PrfB on the glutamine residue of the universally conserved GGQ motif.</text>
</comment>
<dbReference type="Pfam" id="PF05175">
    <property type="entry name" value="MTS"/>
    <property type="match status" value="1"/>
</dbReference>
<dbReference type="STRING" id="655353.SAMN04488056_12524"/>
<reference evidence="8 9" key="1">
    <citation type="submission" date="2016-10" db="EMBL/GenBank/DDBJ databases">
        <authorList>
            <person name="de Groot N.N."/>
        </authorList>
    </citation>
    <scope>NUCLEOTIDE SEQUENCE [LARGE SCALE GENOMIC DNA]</scope>
    <source>
        <strain evidence="8 9">CGMCC 1.9157</strain>
    </source>
</reference>
<dbReference type="InterPro" id="IPR029063">
    <property type="entry name" value="SAM-dependent_MTases_sf"/>
</dbReference>
<evidence type="ECO:0000256" key="3">
    <source>
        <dbReference type="ARBA" id="ARBA00022691"/>
    </source>
</evidence>
<feature type="binding site" evidence="5">
    <location>
        <position position="144"/>
    </location>
    <ligand>
        <name>S-adenosyl-L-methionine</name>
        <dbReference type="ChEBI" id="CHEBI:59789"/>
    </ligand>
</feature>
<dbReference type="SUPFAM" id="SSF53335">
    <property type="entry name" value="S-adenosyl-L-methionine-dependent methyltransferases"/>
    <property type="match status" value="1"/>
</dbReference>
<comment type="caution">
    <text evidence="5">Lacks conserved residue(s) required for the propagation of feature annotation.</text>
</comment>
<comment type="similarity">
    <text evidence="5">Belongs to the protein N5-glutamine methyltransferase family. PrmC subfamily.</text>
</comment>
<dbReference type="InterPro" id="IPR040758">
    <property type="entry name" value="PrmC_N"/>
</dbReference>
<feature type="domain" description="Methyltransferase small" evidence="6">
    <location>
        <begin position="113"/>
        <end position="194"/>
    </location>
</feature>
<proteinExistence type="inferred from homology"/>
<dbReference type="InterPro" id="IPR004556">
    <property type="entry name" value="HemK-like"/>
</dbReference>
<keyword evidence="9" id="KW-1185">Reference proteome</keyword>
<evidence type="ECO:0000256" key="5">
    <source>
        <dbReference type="HAMAP-Rule" id="MF_02126"/>
    </source>
</evidence>
<dbReference type="HAMAP" id="MF_02126">
    <property type="entry name" value="RF_methyltr_PrmC"/>
    <property type="match status" value="1"/>
</dbReference>